<evidence type="ECO:0000256" key="1">
    <source>
        <dbReference type="ARBA" id="ARBA00001974"/>
    </source>
</evidence>
<dbReference type="PANTHER" id="PTHR43716:SF1">
    <property type="entry name" value="D-2-HYDROXYGLUTARATE DEHYDROGENASE, MITOCHONDRIAL"/>
    <property type="match status" value="1"/>
</dbReference>
<dbReference type="InterPro" id="IPR016171">
    <property type="entry name" value="Vanillyl_alc_oxidase_C-sub2"/>
</dbReference>
<evidence type="ECO:0000256" key="4">
    <source>
        <dbReference type="ARBA" id="ARBA00022827"/>
    </source>
</evidence>
<sequence>MDYCCVWINDFDPLIPRIFGHIGDSNLHICAGTGSADDLAAIFARMMAVVGEYQGSISAEHGIGVLKRKYLLHSRTKEEIALMHRLKDTLDPKGILNSGRVI</sequence>
<accession>A0A1H9GAA0</accession>
<dbReference type="EMBL" id="FOGB01000004">
    <property type="protein sequence ID" value="SEQ46933.1"/>
    <property type="molecule type" value="Genomic_DNA"/>
</dbReference>
<evidence type="ECO:0000259" key="6">
    <source>
        <dbReference type="Pfam" id="PF02913"/>
    </source>
</evidence>
<dbReference type="InterPro" id="IPR004113">
    <property type="entry name" value="FAD-bd_oxidored_4_C"/>
</dbReference>
<gene>
    <name evidence="7" type="ORF">SAMN03080615_01565</name>
</gene>
<dbReference type="AlphaFoldDB" id="A0A1H9GAA0"/>
<dbReference type="FunFam" id="1.10.45.10:FF:000001">
    <property type="entry name" value="D-lactate dehydrogenase mitochondrial"/>
    <property type="match status" value="1"/>
</dbReference>
<evidence type="ECO:0000313" key="8">
    <source>
        <dbReference type="Proteomes" id="UP000198749"/>
    </source>
</evidence>
<dbReference type="PANTHER" id="PTHR43716">
    <property type="entry name" value="D-2-HYDROXYGLUTARATE DEHYDROGENASE, MITOCHONDRIAL"/>
    <property type="match status" value="1"/>
</dbReference>
<keyword evidence="4" id="KW-0274">FAD</keyword>
<keyword evidence="3" id="KW-0285">Flavoprotein</keyword>
<feature type="domain" description="FAD-binding oxidoreductase/transferase type 4 C-terminal" evidence="6">
    <location>
        <begin position="17"/>
        <end position="101"/>
    </location>
</feature>
<dbReference type="Gene3D" id="1.10.45.10">
    <property type="entry name" value="Vanillyl-alcohol Oxidase, Chain A, domain 4"/>
    <property type="match status" value="1"/>
</dbReference>
<dbReference type="GO" id="GO:0016491">
    <property type="term" value="F:oxidoreductase activity"/>
    <property type="evidence" value="ECO:0007669"/>
    <property type="project" value="UniProtKB-KW"/>
</dbReference>
<dbReference type="Proteomes" id="UP000198749">
    <property type="component" value="Unassembled WGS sequence"/>
</dbReference>
<dbReference type="STRING" id="355243.SAMN03080615_01565"/>
<evidence type="ECO:0000256" key="5">
    <source>
        <dbReference type="ARBA" id="ARBA00023002"/>
    </source>
</evidence>
<keyword evidence="8" id="KW-1185">Reference proteome</keyword>
<dbReference type="GO" id="GO:0022904">
    <property type="term" value="P:respiratory electron transport chain"/>
    <property type="evidence" value="ECO:0007669"/>
    <property type="project" value="TreeGrafter"/>
</dbReference>
<reference evidence="8" key="1">
    <citation type="submission" date="2016-10" db="EMBL/GenBank/DDBJ databases">
        <authorList>
            <person name="Varghese N."/>
            <person name="Submissions S."/>
        </authorList>
    </citation>
    <scope>NUCLEOTIDE SEQUENCE [LARGE SCALE GENOMIC DNA]</scope>
    <source>
        <strain evidence="8">DSM 18887</strain>
    </source>
</reference>
<dbReference type="InterPro" id="IPR051264">
    <property type="entry name" value="FAD-oxidored/transferase_4"/>
</dbReference>
<dbReference type="SUPFAM" id="SSF55103">
    <property type="entry name" value="FAD-linked oxidases, C-terminal domain"/>
    <property type="match status" value="1"/>
</dbReference>
<dbReference type="Pfam" id="PF02913">
    <property type="entry name" value="FAD-oxidase_C"/>
    <property type="match status" value="1"/>
</dbReference>
<proteinExistence type="inferred from homology"/>
<name>A0A1H9GAA0_9GAMM</name>
<protein>
    <submittedName>
        <fullName evidence="7">FAD linked oxidases, C-terminal domain</fullName>
    </submittedName>
</protein>
<comment type="similarity">
    <text evidence="2">Belongs to the FAD-binding oxidoreductase/transferase type 4 family.</text>
</comment>
<evidence type="ECO:0000256" key="3">
    <source>
        <dbReference type="ARBA" id="ARBA00022630"/>
    </source>
</evidence>
<evidence type="ECO:0000256" key="2">
    <source>
        <dbReference type="ARBA" id="ARBA00008000"/>
    </source>
</evidence>
<organism evidence="7 8">
    <name type="scientific">Amphritea atlantica</name>
    <dbReference type="NCBI Taxonomy" id="355243"/>
    <lineage>
        <taxon>Bacteria</taxon>
        <taxon>Pseudomonadati</taxon>
        <taxon>Pseudomonadota</taxon>
        <taxon>Gammaproteobacteria</taxon>
        <taxon>Oceanospirillales</taxon>
        <taxon>Oceanospirillaceae</taxon>
        <taxon>Amphritea</taxon>
    </lineage>
</organism>
<comment type="cofactor">
    <cofactor evidence="1">
        <name>FAD</name>
        <dbReference type="ChEBI" id="CHEBI:57692"/>
    </cofactor>
</comment>
<dbReference type="Gene3D" id="3.30.70.2740">
    <property type="match status" value="1"/>
</dbReference>
<keyword evidence="5" id="KW-0560">Oxidoreductase</keyword>
<dbReference type="GO" id="GO:0050660">
    <property type="term" value="F:flavin adenine dinucleotide binding"/>
    <property type="evidence" value="ECO:0007669"/>
    <property type="project" value="InterPro"/>
</dbReference>
<evidence type="ECO:0000313" key="7">
    <source>
        <dbReference type="EMBL" id="SEQ46933.1"/>
    </source>
</evidence>
<dbReference type="InterPro" id="IPR016164">
    <property type="entry name" value="FAD-linked_Oxase-like_C"/>
</dbReference>